<dbReference type="InterPro" id="IPR041588">
    <property type="entry name" value="Integrase_H2C2"/>
</dbReference>
<evidence type="ECO:0000313" key="5">
    <source>
        <dbReference type="RefSeq" id="XP_017974493.1"/>
    </source>
</evidence>
<proteinExistence type="predicted"/>
<reference evidence="5" key="2">
    <citation type="submission" date="2025-08" db="UniProtKB">
        <authorList>
            <consortium name="RefSeq"/>
        </authorList>
    </citation>
    <scope>IDENTIFICATION</scope>
</reference>
<dbReference type="InterPro" id="IPR043128">
    <property type="entry name" value="Rev_trsase/Diguanyl_cyclase"/>
</dbReference>
<dbReference type="Gramene" id="Tc04v2_t005900.1">
    <property type="protein sequence ID" value="Tc04v2_p005900.1"/>
    <property type="gene ID" value="Tc04v2_g005900"/>
</dbReference>
<accession>A0AB32W3I3</accession>
<dbReference type="Proteomes" id="UP000694886">
    <property type="component" value="Chromosome 4"/>
</dbReference>
<dbReference type="Pfam" id="PF17919">
    <property type="entry name" value="RT_RNaseH_2"/>
    <property type="match status" value="1"/>
</dbReference>
<dbReference type="KEGG" id="tcc:108661571"/>
<dbReference type="InterPro" id="IPR050951">
    <property type="entry name" value="Retrovirus_Pol_polyprotein"/>
</dbReference>
<dbReference type="InterPro" id="IPR012337">
    <property type="entry name" value="RNaseH-like_sf"/>
</dbReference>
<keyword evidence="1" id="KW-0511">Multifunctional enzyme</keyword>
<gene>
    <name evidence="5" type="primary">LOC108661571</name>
</gene>
<dbReference type="RefSeq" id="XP_017974493.1">
    <property type="nucleotide sequence ID" value="XM_018119004.1"/>
</dbReference>
<dbReference type="AlphaFoldDB" id="A0AB32W3I3"/>
<feature type="domain" description="Reverse transcriptase/retrotransposon-derived protein RNase H-like" evidence="2">
    <location>
        <begin position="58"/>
        <end position="126"/>
    </location>
</feature>
<organism evidence="4 5">
    <name type="scientific">Theobroma cacao</name>
    <name type="common">Cacao</name>
    <name type="synonym">Cocoa</name>
    <dbReference type="NCBI Taxonomy" id="3641"/>
    <lineage>
        <taxon>Eukaryota</taxon>
        <taxon>Viridiplantae</taxon>
        <taxon>Streptophyta</taxon>
        <taxon>Embryophyta</taxon>
        <taxon>Tracheophyta</taxon>
        <taxon>Spermatophyta</taxon>
        <taxon>Magnoliopsida</taxon>
        <taxon>eudicotyledons</taxon>
        <taxon>Gunneridae</taxon>
        <taxon>Pentapetalae</taxon>
        <taxon>rosids</taxon>
        <taxon>malvids</taxon>
        <taxon>Malvales</taxon>
        <taxon>Malvaceae</taxon>
        <taxon>Byttnerioideae</taxon>
        <taxon>Theobroma</taxon>
    </lineage>
</organism>
<dbReference type="GO" id="GO:0003824">
    <property type="term" value="F:catalytic activity"/>
    <property type="evidence" value="ECO:0007669"/>
    <property type="project" value="UniProtKB-KW"/>
</dbReference>
<sequence length="287" mass="33716">MVNPKKIEVVEKWPRPTSVMEIHSFLGLAIYYRWFVKDFSRLATPPTRLTQKNVKFQWNDACEKSFGKLKSYLTSAPILSLPQGVGVYIVYYDASRVSSGCVLMQHGKVIAYASRQLKKHEQNYPINVIMAHFQVRPMILDLIKEAQDKDEWVTNALNDDLRREILKEAHLLAYVVHFESTKIYHDLNKVYWWESIKKDVAKFIAKCLVCQQVKVNLQRPVGLQQPLPILEWKWEHIFMDFVTRLPHTSQGYDSIWFIIDSLTKSIHFLLVKVTYGRPNMRGYILKR</sequence>
<dbReference type="SUPFAM" id="SSF53098">
    <property type="entry name" value="Ribonuclease H-like"/>
    <property type="match status" value="1"/>
</dbReference>
<dbReference type="InterPro" id="IPR043502">
    <property type="entry name" value="DNA/RNA_pol_sf"/>
</dbReference>
<dbReference type="FunFam" id="3.30.70.270:FF:000020">
    <property type="entry name" value="Transposon Tf2-6 polyprotein-like Protein"/>
    <property type="match status" value="1"/>
</dbReference>
<dbReference type="InterPro" id="IPR041577">
    <property type="entry name" value="RT_RNaseH_2"/>
</dbReference>
<dbReference type="PANTHER" id="PTHR37984:SF5">
    <property type="entry name" value="PROTEIN NYNRIN-LIKE"/>
    <property type="match status" value="1"/>
</dbReference>
<evidence type="ECO:0000259" key="2">
    <source>
        <dbReference type="Pfam" id="PF17919"/>
    </source>
</evidence>
<evidence type="ECO:0000256" key="1">
    <source>
        <dbReference type="ARBA" id="ARBA00023268"/>
    </source>
</evidence>
<dbReference type="GeneID" id="108661571"/>
<feature type="domain" description="Integrase zinc-binding" evidence="3">
    <location>
        <begin position="158"/>
        <end position="215"/>
    </location>
</feature>
<dbReference type="Gene3D" id="3.30.70.270">
    <property type="match status" value="1"/>
</dbReference>
<dbReference type="SUPFAM" id="SSF56672">
    <property type="entry name" value="DNA/RNA polymerases"/>
    <property type="match status" value="1"/>
</dbReference>
<dbReference type="Pfam" id="PF17921">
    <property type="entry name" value="Integrase_H2C2"/>
    <property type="match status" value="1"/>
</dbReference>
<evidence type="ECO:0000313" key="4">
    <source>
        <dbReference type="Proteomes" id="UP000694886"/>
    </source>
</evidence>
<dbReference type="PANTHER" id="PTHR37984">
    <property type="entry name" value="PROTEIN CBG26694"/>
    <property type="match status" value="1"/>
</dbReference>
<evidence type="ECO:0000259" key="3">
    <source>
        <dbReference type="Pfam" id="PF17921"/>
    </source>
</evidence>
<dbReference type="Gene3D" id="1.10.340.70">
    <property type="match status" value="1"/>
</dbReference>
<reference evidence="4" key="1">
    <citation type="journal article" date="1997" name="Nucleic Acids Res.">
        <title>tRNAscan-SE: a program for improved detection of transfer RNA genes in genomic sequence.</title>
        <authorList>
            <person name="Lowe T.M."/>
            <person name="Eddy S.R."/>
        </authorList>
    </citation>
    <scope>NUCLEOTIDE SEQUENCE [LARGE SCALE GENOMIC DNA]</scope>
    <source>
        <strain evidence="4">r\B97-61/B2</strain>
    </source>
</reference>
<protein>
    <submittedName>
        <fullName evidence="5">Uncharacterized protein LOC108661571</fullName>
    </submittedName>
</protein>
<name>A0AB32W3I3_THECC</name>